<keyword evidence="8" id="KW-1185">Reference proteome</keyword>
<proteinExistence type="inferred from homology"/>
<organism evidence="7 8">
    <name type="scientific">Neoasaia chiangmaiensis</name>
    <dbReference type="NCBI Taxonomy" id="320497"/>
    <lineage>
        <taxon>Bacteria</taxon>
        <taxon>Pseudomonadati</taxon>
        <taxon>Pseudomonadota</taxon>
        <taxon>Alphaproteobacteria</taxon>
        <taxon>Acetobacterales</taxon>
        <taxon>Acetobacteraceae</taxon>
        <taxon>Neoasaia</taxon>
    </lineage>
</organism>
<accession>A0A1U9KUR1</accession>
<dbReference type="SUPFAM" id="SSF53474">
    <property type="entry name" value="alpha/beta-Hydrolases"/>
    <property type="match status" value="1"/>
</dbReference>
<evidence type="ECO:0000259" key="6">
    <source>
        <dbReference type="Pfam" id="PF02897"/>
    </source>
</evidence>
<protein>
    <submittedName>
        <fullName evidence="7">Peptidase S9</fullName>
    </submittedName>
</protein>
<dbReference type="GO" id="GO:0004252">
    <property type="term" value="F:serine-type endopeptidase activity"/>
    <property type="evidence" value="ECO:0007669"/>
    <property type="project" value="InterPro"/>
</dbReference>
<dbReference type="InterPro" id="IPR002470">
    <property type="entry name" value="Peptidase_S9A"/>
</dbReference>
<dbReference type="AlphaFoldDB" id="A0A1U9KUR1"/>
<evidence type="ECO:0000256" key="3">
    <source>
        <dbReference type="ARBA" id="ARBA00022801"/>
    </source>
</evidence>
<dbReference type="InterPro" id="IPR001375">
    <property type="entry name" value="Peptidase_S9_cat"/>
</dbReference>
<gene>
    <name evidence="7" type="ORF">A0U93_13595</name>
</gene>
<evidence type="ECO:0000256" key="2">
    <source>
        <dbReference type="ARBA" id="ARBA00022670"/>
    </source>
</evidence>
<evidence type="ECO:0000313" key="8">
    <source>
        <dbReference type="Proteomes" id="UP000188604"/>
    </source>
</evidence>
<evidence type="ECO:0000259" key="5">
    <source>
        <dbReference type="Pfam" id="PF00326"/>
    </source>
</evidence>
<dbReference type="InterPro" id="IPR029058">
    <property type="entry name" value="AB_hydrolase_fold"/>
</dbReference>
<dbReference type="Pfam" id="PF02897">
    <property type="entry name" value="Peptidase_S9_N"/>
    <property type="match status" value="1"/>
</dbReference>
<dbReference type="PANTHER" id="PTHR11757:SF19">
    <property type="entry name" value="PROLYL ENDOPEPTIDASE-LIKE"/>
    <property type="match status" value="1"/>
</dbReference>
<sequence length="727" mass="80068">MRRAGNATRIALSFRPFCCTQNAQISLEDGSMMQAPRPRRDSRAITQLGRTRHDDFAWMKDENWQQVLRDPGILRADIAAHLREENAYAEAVLTDIEPLRAALVKEMIGRIPPAEESVPVPDGAWEYYARYADGAQHPLHARRPRGGGEETVLLDVDALAKQHPYYALGGAAHSDDHALYVYAEDVQGSEVYRIQVKDLASGALCAPPVESTTGAFAISPDSQWLFWTYRDDNGRPSRIYRRPIRGGEDVLVFDEPDAGFFLHIGVSASRKWVVIERGDHDTNETLLIPAADITAPPVTAAPLVRGERYSLTHWNDRFIILTNTQGAVDFQLMWTPANATDRVHWRSFVPHEAGRYLVGASACENYLAWAERRDGNVTIQIVPRGVQGNVREQATTIAVDEPAFDLTMLGALEYGGDVLRYIYESPTTPAHWYDYDMATHQRVLRKVREVPSGHDASQYVVQRLFAVAADGAAVPITALMRHDTSLDGSAPMLLYGYGSYGIAMDAGFSTTAFSLVDRGWVYAIAHVRGGSEKGWNWFLEGRGQHKPNTFTDFIACAKHLIAAGYGRSGRIVAHGGSAGGLLMGAVANLAPELFAGIAAQVPFVDMLNTMSDVTLPLTPPEWPEWGNPLEDEEAYDLIEGYSPYDNIGAKDYPPILAMGGLSDPRVTYWEPAKWIAKLRTVASGGPFLCRINMEAGHGGSSGRFKRLEEVALVQAFAIWAVARVNGG</sequence>
<dbReference type="InterPro" id="IPR023302">
    <property type="entry name" value="Pept_S9A_N"/>
</dbReference>
<dbReference type="Gene3D" id="3.40.50.1820">
    <property type="entry name" value="alpha/beta hydrolase"/>
    <property type="match status" value="1"/>
</dbReference>
<dbReference type="EMBL" id="CP014691">
    <property type="protein sequence ID" value="AQS89543.1"/>
    <property type="molecule type" value="Genomic_DNA"/>
</dbReference>
<dbReference type="PRINTS" id="PR00862">
    <property type="entry name" value="PROLIGOPTASE"/>
</dbReference>
<dbReference type="Gene3D" id="2.130.10.120">
    <property type="entry name" value="Prolyl oligopeptidase, N-terminal domain"/>
    <property type="match status" value="1"/>
</dbReference>
<feature type="domain" description="Peptidase S9 prolyl oligopeptidase catalytic" evidence="5">
    <location>
        <begin position="508"/>
        <end position="718"/>
    </location>
</feature>
<comment type="similarity">
    <text evidence="1">Belongs to the peptidase S9A family.</text>
</comment>
<dbReference type="KEGG" id="nch:A0U93_13595"/>
<evidence type="ECO:0000256" key="1">
    <source>
        <dbReference type="ARBA" id="ARBA00005228"/>
    </source>
</evidence>
<evidence type="ECO:0000313" key="7">
    <source>
        <dbReference type="EMBL" id="AQS89543.1"/>
    </source>
</evidence>
<evidence type="ECO:0000256" key="4">
    <source>
        <dbReference type="ARBA" id="ARBA00022825"/>
    </source>
</evidence>
<name>A0A1U9KUR1_9PROT</name>
<keyword evidence="4" id="KW-0720">Serine protease</keyword>
<dbReference type="SUPFAM" id="SSF50993">
    <property type="entry name" value="Peptidase/esterase 'gauge' domain"/>
    <property type="match status" value="1"/>
</dbReference>
<feature type="domain" description="Peptidase S9A N-terminal" evidence="6">
    <location>
        <begin position="39"/>
        <end position="447"/>
    </location>
</feature>
<dbReference type="Pfam" id="PF00326">
    <property type="entry name" value="Peptidase_S9"/>
    <property type="match status" value="1"/>
</dbReference>
<dbReference type="Proteomes" id="UP000188604">
    <property type="component" value="Chromosome"/>
</dbReference>
<dbReference type="GO" id="GO:0006508">
    <property type="term" value="P:proteolysis"/>
    <property type="evidence" value="ECO:0007669"/>
    <property type="project" value="UniProtKB-KW"/>
</dbReference>
<dbReference type="PANTHER" id="PTHR11757">
    <property type="entry name" value="PROTEASE FAMILY S9A OLIGOPEPTIDASE"/>
    <property type="match status" value="1"/>
</dbReference>
<keyword evidence="2" id="KW-0645">Protease</keyword>
<reference evidence="7 8" key="1">
    <citation type="submission" date="2016-03" db="EMBL/GenBank/DDBJ databases">
        <title>Acetic acid bacteria sequencing.</title>
        <authorList>
            <person name="Brandt J."/>
            <person name="Jakob F."/>
            <person name="Vogel R.F."/>
        </authorList>
    </citation>
    <scope>NUCLEOTIDE SEQUENCE [LARGE SCALE GENOMIC DNA]</scope>
    <source>
        <strain evidence="7 8">NBRC 101099</strain>
    </source>
</reference>
<keyword evidence="3" id="KW-0378">Hydrolase</keyword>
<dbReference type="InterPro" id="IPR051543">
    <property type="entry name" value="Serine_Peptidase_S9A"/>
</dbReference>